<organism evidence="1 2">
    <name type="scientific">Trichinella britovi</name>
    <name type="common">Parasitic roundworm</name>
    <dbReference type="NCBI Taxonomy" id="45882"/>
    <lineage>
        <taxon>Eukaryota</taxon>
        <taxon>Metazoa</taxon>
        <taxon>Ecdysozoa</taxon>
        <taxon>Nematoda</taxon>
        <taxon>Enoplea</taxon>
        <taxon>Dorylaimia</taxon>
        <taxon>Trichinellida</taxon>
        <taxon>Trichinellidae</taxon>
        <taxon>Trichinella</taxon>
    </lineage>
</organism>
<reference evidence="1 2" key="1">
    <citation type="submission" date="2015-01" db="EMBL/GenBank/DDBJ databases">
        <title>Evolution of Trichinella species and genotypes.</title>
        <authorList>
            <person name="Korhonen P.K."/>
            <person name="Edoardo P."/>
            <person name="Giuseppe L.R."/>
            <person name="Gasser R.B."/>
        </authorList>
    </citation>
    <scope>NUCLEOTIDE SEQUENCE [LARGE SCALE GENOMIC DNA]</scope>
    <source>
        <strain evidence="1">ISS120</strain>
    </source>
</reference>
<proteinExistence type="predicted"/>
<dbReference type="EMBL" id="JYDI01000298">
    <property type="protein sequence ID" value="KRY46269.1"/>
    <property type="molecule type" value="Genomic_DNA"/>
</dbReference>
<dbReference type="AlphaFoldDB" id="A0A0V1CAE1"/>
<evidence type="ECO:0000313" key="2">
    <source>
        <dbReference type="Proteomes" id="UP000054653"/>
    </source>
</evidence>
<name>A0A0V1CAE1_TRIBR</name>
<keyword evidence="2" id="KW-1185">Reference proteome</keyword>
<gene>
    <name evidence="1" type="ORF">T03_1840</name>
</gene>
<comment type="caution">
    <text evidence="1">The sequence shown here is derived from an EMBL/GenBank/DDBJ whole genome shotgun (WGS) entry which is preliminary data.</text>
</comment>
<dbReference type="Proteomes" id="UP000054653">
    <property type="component" value="Unassembled WGS sequence"/>
</dbReference>
<accession>A0A0V1CAE1</accession>
<protein>
    <submittedName>
        <fullName evidence="1">Uncharacterized protein</fullName>
    </submittedName>
</protein>
<sequence length="94" mass="11162">MITASYCSNFHCTSILTGTKTFSMLRDNHIEKSFRINWIKIGIFEWGNFRTACAKMKIKCKEPFQNIVLMLFVKITFIFDQIRFKDIFECVFKS</sequence>
<evidence type="ECO:0000313" key="1">
    <source>
        <dbReference type="EMBL" id="KRY46269.1"/>
    </source>
</evidence>